<dbReference type="InterPro" id="IPR004345">
    <property type="entry name" value="TB2_DP1_HVA22"/>
</dbReference>
<name>A0A8B7YM78_ACAPL</name>
<evidence type="ECO:0000313" key="3">
    <source>
        <dbReference type="Proteomes" id="UP000694845"/>
    </source>
</evidence>
<dbReference type="PANTHER" id="PTHR12300:SF117">
    <property type="entry name" value="LP05237P-RELATED"/>
    <property type="match status" value="1"/>
</dbReference>
<dbReference type="GeneID" id="110981265"/>
<dbReference type="GO" id="GO:0071782">
    <property type="term" value="C:endoplasmic reticulum tubular network"/>
    <property type="evidence" value="ECO:0007669"/>
    <property type="project" value="TreeGrafter"/>
</dbReference>
<keyword evidence="1" id="KW-0812">Transmembrane</keyword>
<comment type="subcellular location">
    <subcellularLocation>
        <location evidence="1">Membrane</location>
        <topology evidence="1">Multi-pass membrane protein</topology>
    </subcellularLocation>
</comment>
<feature type="region of interest" description="Disordered" evidence="2">
    <location>
        <begin position="233"/>
        <end position="282"/>
    </location>
</feature>
<dbReference type="GO" id="GO:0005881">
    <property type="term" value="C:cytoplasmic microtubule"/>
    <property type="evidence" value="ECO:0007669"/>
    <property type="project" value="TreeGrafter"/>
</dbReference>
<dbReference type="AlphaFoldDB" id="A0A8B7YM78"/>
<keyword evidence="1" id="KW-1133">Transmembrane helix</keyword>
<evidence type="ECO:0000256" key="1">
    <source>
        <dbReference type="RuleBase" id="RU362006"/>
    </source>
</evidence>
<comment type="similarity">
    <text evidence="1">Belongs to the DP1 family.</text>
</comment>
<feature type="compositionally biased region" description="Basic and acidic residues" evidence="2">
    <location>
        <begin position="170"/>
        <end position="203"/>
    </location>
</feature>
<feature type="region of interest" description="Disordered" evidence="2">
    <location>
        <begin position="157"/>
        <end position="213"/>
    </location>
</feature>
<accession>A0A8B7YM78</accession>
<dbReference type="KEGG" id="aplc:110981265"/>
<feature type="compositionally biased region" description="Acidic residues" evidence="2">
    <location>
        <begin position="238"/>
        <end position="248"/>
    </location>
</feature>
<feature type="region of interest" description="Disordered" evidence="2">
    <location>
        <begin position="295"/>
        <end position="381"/>
    </location>
</feature>
<gene>
    <name evidence="4" type="primary">LOC110981265</name>
</gene>
<dbReference type="GO" id="GO:0005789">
    <property type="term" value="C:endoplasmic reticulum membrane"/>
    <property type="evidence" value="ECO:0007669"/>
    <property type="project" value="TreeGrafter"/>
</dbReference>
<protein>
    <recommendedName>
        <fullName evidence="1">Receptor expression-enhancing protein</fullName>
    </recommendedName>
</protein>
<dbReference type="RefSeq" id="XP_022094374.1">
    <property type="nucleotide sequence ID" value="XM_022238682.1"/>
</dbReference>
<keyword evidence="1" id="KW-0472">Membrane</keyword>
<dbReference type="Pfam" id="PF03134">
    <property type="entry name" value="TB2_DP1_HVA22"/>
    <property type="match status" value="1"/>
</dbReference>
<evidence type="ECO:0000313" key="4">
    <source>
        <dbReference type="RefSeq" id="XP_022094374.1"/>
    </source>
</evidence>
<keyword evidence="3" id="KW-1185">Reference proteome</keyword>
<evidence type="ECO:0000256" key="2">
    <source>
        <dbReference type="SAM" id="MobiDB-lite"/>
    </source>
</evidence>
<dbReference type="GO" id="GO:0008017">
    <property type="term" value="F:microtubule binding"/>
    <property type="evidence" value="ECO:0007669"/>
    <property type="project" value="TreeGrafter"/>
</dbReference>
<sequence>MVSYLISRLVVLVFGTLYPAYASYKAVKTRNVKEYVKWMMYWIVFALFTFLETVADIFASILPFYYEAKILFIFWLISPWTKGSTYLYRKFVHPTLSKREQEIDEYISQASNKGYEALKKVSKDGLTIAANVVMTSAIKGQTTLMDQLKNYSKNVAKNTIPEEDEGVVPHVEHDGREGSKEDQNSDEGKEKEYERPLRERLESDPDMSPDLMDSLQSLDNRLREERETIHYASQMEEQQQEGDVEEEERLGHRRKKPEPSPRRMVPRYSDRQTREEYDNDANSVYLPEGHYAFRRSPSLRSLQEQPYMSTGVGAMSRSHYASADNLSRKPPRRKQETVPSSERSQGRYALRTTGIKMTSNRRKKNTKSSPQSSEKGNSGTL</sequence>
<feature type="transmembrane region" description="Helical" evidence="1">
    <location>
        <begin position="38"/>
        <end position="58"/>
    </location>
</feature>
<feature type="compositionally biased region" description="Polar residues" evidence="2">
    <location>
        <begin position="298"/>
        <end position="308"/>
    </location>
</feature>
<dbReference type="PANTHER" id="PTHR12300">
    <property type="entry name" value="HVA22-LIKE PROTEINS"/>
    <property type="match status" value="1"/>
</dbReference>
<organism evidence="3 4">
    <name type="scientific">Acanthaster planci</name>
    <name type="common">Crown-of-thorns starfish</name>
    <dbReference type="NCBI Taxonomy" id="133434"/>
    <lineage>
        <taxon>Eukaryota</taxon>
        <taxon>Metazoa</taxon>
        <taxon>Echinodermata</taxon>
        <taxon>Eleutherozoa</taxon>
        <taxon>Asterozoa</taxon>
        <taxon>Asteroidea</taxon>
        <taxon>Valvatacea</taxon>
        <taxon>Valvatida</taxon>
        <taxon>Acanthasteridae</taxon>
        <taxon>Acanthaster</taxon>
    </lineage>
</organism>
<reference evidence="4" key="1">
    <citation type="submission" date="2025-08" db="UniProtKB">
        <authorList>
            <consortium name="RefSeq"/>
        </authorList>
    </citation>
    <scope>IDENTIFICATION</scope>
</reference>
<comment type="caution">
    <text evidence="1">Lacks conserved residue(s) required for the propagation of feature annotation.</text>
</comment>
<dbReference type="OrthoDB" id="434647at2759"/>
<dbReference type="OMA" id="PRSHYAS"/>
<dbReference type="GO" id="GO:0071786">
    <property type="term" value="P:endoplasmic reticulum tubular network organization"/>
    <property type="evidence" value="ECO:0007669"/>
    <property type="project" value="TreeGrafter"/>
</dbReference>
<proteinExistence type="inferred from homology"/>
<feature type="compositionally biased region" description="Polar residues" evidence="2">
    <location>
        <begin position="367"/>
        <end position="381"/>
    </location>
</feature>
<dbReference type="Proteomes" id="UP000694845">
    <property type="component" value="Unplaced"/>
</dbReference>